<accession>A0A4R6TQR6</accession>
<keyword evidence="1" id="KW-0812">Transmembrane</keyword>
<keyword evidence="1" id="KW-1133">Transmembrane helix</keyword>
<evidence type="ECO:0000313" key="2">
    <source>
        <dbReference type="EMBL" id="TDQ32199.1"/>
    </source>
</evidence>
<dbReference type="InterPro" id="IPR047699">
    <property type="entry name" value="Permease_put_prefix"/>
</dbReference>
<dbReference type="Proteomes" id="UP000295468">
    <property type="component" value="Unassembled WGS sequence"/>
</dbReference>
<evidence type="ECO:0000313" key="3">
    <source>
        <dbReference type="Proteomes" id="UP000295468"/>
    </source>
</evidence>
<dbReference type="AlphaFoldDB" id="A0A4R6TQR6"/>
<dbReference type="NCBIfam" id="NF038404">
    <property type="entry name" value="perm_prefix_2"/>
    <property type="match status" value="1"/>
</dbReference>
<keyword evidence="1" id="KW-0472">Membrane</keyword>
<organism evidence="2 3">
    <name type="scientific">Zeaxanthinibacter enoshimensis</name>
    <dbReference type="NCBI Taxonomy" id="392009"/>
    <lineage>
        <taxon>Bacteria</taxon>
        <taxon>Pseudomonadati</taxon>
        <taxon>Bacteroidota</taxon>
        <taxon>Flavobacteriia</taxon>
        <taxon>Flavobacteriales</taxon>
        <taxon>Flavobacteriaceae</taxon>
        <taxon>Zeaxanthinibacter</taxon>
    </lineage>
</organism>
<protein>
    <submittedName>
        <fullName evidence="2">Uncharacterized protein</fullName>
    </submittedName>
</protein>
<name>A0A4R6TQR6_9FLAO</name>
<dbReference type="RefSeq" id="WP_243744107.1">
    <property type="nucleotide sequence ID" value="NZ_SNYI01000001.1"/>
</dbReference>
<sequence length="174" mass="19913">MEQNEYKPSRIALAFFQWYCHPRFREEIEGDLTERYHMHVLKYGRGKANRLFIKEVILLFRPAVAGNIYHLTNTGTMEITNQNKRLFTILAAVVAVLLIPLIAMNFSSEVNWNVFDFLVAGILLLGTGFTLELILRKVKSMRYRILLALALFVVFLLVWAELAVGIFGSPFAGS</sequence>
<feature type="transmembrane region" description="Helical" evidence="1">
    <location>
        <begin position="112"/>
        <end position="134"/>
    </location>
</feature>
<comment type="caution">
    <text evidence="2">The sequence shown here is derived from an EMBL/GenBank/DDBJ whole genome shotgun (WGS) entry which is preliminary data.</text>
</comment>
<feature type="transmembrane region" description="Helical" evidence="1">
    <location>
        <begin position="86"/>
        <end position="106"/>
    </location>
</feature>
<proteinExistence type="predicted"/>
<reference evidence="2 3" key="1">
    <citation type="submission" date="2019-03" db="EMBL/GenBank/DDBJ databases">
        <title>Genomic Encyclopedia of Archaeal and Bacterial Type Strains, Phase II (KMG-II): from individual species to whole genera.</title>
        <authorList>
            <person name="Goeker M."/>
        </authorList>
    </citation>
    <scope>NUCLEOTIDE SEQUENCE [LARGE SCALE GENOMIC DNA]</scope>
    <source>
        <strain evidence="2 3">DSM 18435</strain>
    </source>
</reference>
<keyword evidence="3" id="KW-1185">Reference proteome</keyword>
<dbReference type="EMBL" id="SNYI01000001">
    <property type="protein sequence ID" value="TDQ32199.1"/>
    <property type="molecule type" value="Genomic_DNA"/>
</dbReference>
<feature type="transmembrane region" description="Helical" evidence="1">
    <location>
        <begin position="146"/>
        <end position="168"/>
    </location>
</feature>
<gene>
    <name evidence="2" type="ORF">CLV82_0022</name>
</gene>
<evidence type="ECO:0000256" key="1">
    <source>
        <dbReference type="SAM" id="Phobius"/>
    </source>
</evidence>